<dbReference type="OrthoDB" id="9788246at2"/>
<gene>
    <name evidence="3" type="primary">iolG_3</name>
    <name evidence="3" type="ORF">Pla123a_21470</name>
</gene>
<dbReference type="Gene3D" id="3.30.360.10">
    <property type="entry name" value="Dihydrodipicolinate Reductase, domain 2"/>
    <property type="match status" value="1"/>
</dbReference>
<dbReference type="EMBL" id="SJPO01000004">
    <property type="protein sequence ID" value="TWT77486.1"/>
    <property type="molecule type" value="Genomic_DNA"/>
</dbReference>
<dbReference type="InterPro" id="IPR006311">
    <property type="entry name" value="TAT_signal"/>
</dbReference>
<protein>
    <submittedName>
        <fullName evidence="3">Inositol 2-dehydrogenase</fullName>
        <ecNumber evidence="3">1.1.1.18</ecNumber>
    </submittedName>
</protein>
<dbReference type="GO" id="GO:0000166">
    <property type="term" value="F:nucleotide binding"/>
    <property type="evidence" value="ECO:0007669"/>
    <property type="project" value="InterPro"/>
</dbReference>
<dbReference type="InterPro" id="IPR050463">
    <property type="entry name" value="Gfo/Idh/MocA_oxidrdct_glycsds"/>
</dbReference>
<dbReference type="SUPFAM" id="SSF51735">
    <property type="entry name" value="NAD(P)-binding Rossmann-fold domains"/>
    <property type="match status" value="1"/>
</dbReference>
<dbReference type="PANTHER" id="PTHR43818">
    <property type="entry name" value="BCDNA.GH03377"/>
    <property type="match status" value="1"/>
</dbReference>
<name>A0A5C5YRC8_9BACT</name>
<proteinExistence type="predicted"/>
<dbReference type="Proteomes" id="UP000318478">
    <property type="component" value="Unassembled WGS sequence"/>
</dbReference>
<dbReference type="InterPro" id="IPR000683">
    <property type="entry name" value="Gfo/Idh/MocA-like_OxRdtase_N"/>
</dbReference>
<keyword evidence="3" id="KW-0560">Oxidoreductase</keyword>
<dbReference type="PROSITE" id="PS51318">
    <property type="entry name" value="TAT"/>
    <property type="match status" value="1"/>
</dbReference>
<dbReference type="Pfam" id="PF01408">
    <property type="entry name" value="GFO_IDH_MocA"/>
    <property type="match status" value="1"/>
</dbReference>
<keyword evidence="4" id="KW-1185">Reference proteome</keyword>
<dbReference type="PANTHER" id="PTHR43818:SF5">
    <property type="entry name" value="OXIDOREDUCTASE FAMILY PROTEIN"/>
    <property type="match status" value="1"/>
</dbReference>
<dbReference type="Pfam" id="PF19051">
    <property type="entry name" value="GFO_IDH_MocA_C2"/>
    <property type="match status" value="1"/>
</dbReference>
<dbReference type="AlphaFoldDB" id="A0A5C5YRC8"/>
<accession>A0A5C5YRC8</accession>
<evidence type="ECO:0000259" key="2">
    <source>
        <dbReference type="Pfam" id="PF19051"/>
    </source>
</evidence>
<dbReference type="GO" id="GO:0050112">
    <property type="term" value="F:inositol 2-dehydrogenase (NAD+) activity"/>
    <property type="evidence" value="ECO:0007669"/>
    <property type="project" value="UniProtKB-EC"/>
</dbReference>
<dbReference type="RefSeq" id="WP_146586669.1">
    <property type="nucleotide sequence ID" value="NZ_SJPO01000004.1"/>
</dbReference>
<feature type="domain" description="Gfo/Idh/MocA-like oxidoreductase bacterial type C-terminal" evidence="2">
    <location>
        <begin position="199"/>
        <end position="280"/>
    </location>
</feature>
<sequence length="485" mass="52903">MSLPNSSRREFLAAAAAAGIAAAAPRVSRAASDKSDIRMATIGFRSRGQSHIGGFRNNLVALCDVDQTVLDRGVADFKEKYGRELDKYTDYRELLQRDDIDAVSIATPNHTHSLIAIAAIQAGKDVYVEKPVSNNVWEGRQLVAAARKHGRIVQAGTQSRSSKCLQEAVAWVQGGGLGKIQYALGTCYKPRPPIGKLDQPLNIPSTIDYDLWCGPADKVDLYRPKLHYDWHWDYNTGAGDMGNQGIHQMDIARWFLGESSLAPRTFSIGERLGYDDAGNTANTQTVVHQYESAPLIFETRGLPRSKEGQNRWGASMDSFRGSQIGVLVQCEGGHVYAPASYREVMAYDRSGKQVKHFKGSGDHFGNFLSAVAAGDPSRLNAEIAEGHLSSALCHAGNVSHRVGEHASAGEIASSIAHDELLSYSFDRMATHLRANDVDINGDALVLGKWLDIDPASETLANSDKGQQIWKREGRDGFKIPNIEAV</sequence>
<feature type="domain" description="Gfo/Idh/MocA-like oxidoreductase N-terminal" evidence="1">
    <location>
        <begin position="38"/>
        <end position="156"/>
    </location>
</feature>
<evidence type="ECO:0000259" key="1">
    <source>
        <dbReference type="Pfam" id="PF01408"/>
    </source>
</evidence>
<evidence type="ECO:0000313" key="4">
    <source>
        <dbReference type="Proteomes" id="UP000318478"/>
    </source>
</evidence>
<dbReference type="InterPro" id="IPR036291">
    <property type="entry name" value="NAD(P)-bd_dom_sf"/>
</dbReference>
<dbReference type="InterPro" id="IPR043906">
    <property type="entry name" value="Gfo/Idh/MocA_OxRdtase_bact_C"/>
</dbReference>
<organism evidence="3 4">
    <name type="scientific">Posidoniimonas polymericola</name>
    <dbReference type="NCBI Taxonomy" id="2528002"/>
    <lineage>
        <taxon>Bacteria</taxon>
        <taxon>Pseudomonadati</taxon>
        <taxon>Planctomycetota</taxon>
        <taxon>Planctomycetia</taxon>
        <taxon>Pirellulales</taxon>
        <taxon>Lacipirellulaceae</taxon>
        <taxon>Posidoniimonas</taxon>
    </lineage>
</organism>
<dbReference type="EC" id="1.1.1.18" evidence="3"/>
<reference evidence="3 4" key="1">
    <citation type="submission" date="2019-02" db="EMBL/GenBank/DDBJ databases">
        <title>Deep-cultivation of Planctomycetes and their phenomic and genomic characterization uncovers novel biology.</title>
        <authorList>
            <person name="Wiegand S."/>
            <person name="Jogler M."/>
            <person name="Boedeker C."/>
            <person name="Pinto D."/>
            <person name="Vollmers J."/>
            <person name="Rivas-Marin E."/>
            <person name="Kohn T."/>
            <person name="Peeters S.H."/>
            <person name="Heuer A."/>
            <person name="Rast P."/>
            <person name="Oberbeckmann S."/>
            <person name="Bunk B."/>
            <person name="Jeske O."/>
            <person name="Meyerdierks A."/>
            <person name="Storesund J.E."/>
            <person name="Kallscheuer N."/>
            <person name="Luecker S."/>
            <person name="Lage O.M."/>
            <person name="Pohl T."/>
            <person name="Merkel B.J."/>
            <person name="Hornburger P."/>
            <person name="Mueller R.-W."/>
            <person name="Bruemmer F."/>
            <person name="Labrenz M."/>
            <person name="Spormann A.M."/>
            <person name="Op Den Camp H."/>
            <person name="Overmann J."/>
            <person name="Amann R."/>
            <person name="Jetten M.S.M."/>
            <person name="Mascher T."/>
            <person name="Medema M.H."/>
            <person name="Devos D.P."/>
            <person name="Kaster A.-K."/>
            <person name="Ovreas L."/>
            <person name="Rohde M."/>
            <person name="Galperin M.Y."/>
            <person name="Jogler C."/>
        </authorList>
    </citation>
    <scope>NUCLEOTIDE SEQUENCE [LARGE SCALE GENOMIC DNA]</scope>
    <source>
        <strain evidence="3 4">Pla123a</strain>
    </source>
</reference>
<dbReference type="Gene3D" id="3.40.50.720">
    <property type="entry name" value="NAD(P)-binding Rossmann-like Domain"/>
    <property type="match status" value="1"/>
</dbReference>
<comment type="caution">
    <text evidence="3">The sequence shown here is derived from an EMBL/GenBank/DDBJ whole genome shotgun (WGS) entry which is preliminary data.</text>
</comment>
<dbReference type="SUPFAM" id="SSF55347">
    <property type="entry name" value="Glyceraldehyde-3-phosphate dehydrogenase-like, C-terminal domain"/>
    <property type="match status" value="1"/>
</dbReference>
<evidence type="ECO:0000313" key="3">
    <source>
        <dbReference type="EMBL" id="TWT77486.1"/>
    </source>
</evidence>